<evidence type="ECO:0000313" key="1">
    <source>
        <dbReference type="EMBL" id="CAG5086388.1"/>
    </source>
</evidence>
<organism evidence="1 2">
    <name type="scientific">Oikopleura dioica</name>
    <name type="common">Tunicate</name>
    <dbReference type="NCBI Taxonomy" id="34765"/>
    <lineage>
        <taxon>Eukaryota</taxon>
        <taxon>Metazoa</taxon>
        <taxon>Chordata</taxon>
        <taxon>Tunicata</taxon>
        <taxon>Appendicularia</taxon>
        <taxon>Copelata</taxon>
        <taxon>Oikopleuridae</taxon>
        <taxon>Oikopleura</taxon>
    </lineage>
</organism>
<gene>
    <name evidence="1" type="ORF">OKIOD_LOCUS2754</name>
</gene>
<reference evidence="1 2" key="1">
    <citation type="submission" date="2021-04" db="EMBL/GenBank/DDBJ databases">
        <authorList>
            <person name="Bliznina A."/>
        </authorList>
    </citation>
    <scope>NUCLEOTIDE SEQUENCE [LARGE SCALE GENOMIC DNA]</scope>
</reference>
<name>A0ABN7RUL0_OIKDI</name>
<sequence>MHALDTGGRDKASKQDRVGEVLEAIGIWDFKKSIQRELKRYPSHDPLKLKKLQIMSDRINVLSAQEYEHHVYCQRASFYGYATQQRNNIFKTNDAVDSR</sequence>
<protein>
    <submittedName>
        <fullName evidence="1">Oidioi.mRNA.OKI2018_I69.PAR.g11196.t1.cds</fullName>
    </submittedName>
</protein>
<proteinExistence type="predicted"/>
<dbReference type="Proteomes" id="UP001158576">
    <property type="component" value="Chromosome PAR"/>
</dbReference>
<evidence type="ECO:0000313" key="2">
    <source>
        <dbReference type="Proteomes" id="UP001158576"/>
    </source>
</evidence>
<keyword evidence="2" id="KW-1185">Reference proteome</keyword>
<dbReference type="EMBL" id="OU015568">
    <property type="protein sequence ID" value="CAG5086388.1"/>
    <property type="molecule type" value="Genomic_DNA"/>
</dbReference>
<accession>A0ABN7RUL0</accession>